<dbReference type="EMBL" id="JBHMCR010000019">
    <property type="protein sequence ID" value="MFB9524170.1"/>
    <property type="molecule type" value="Genomic_DNA"/>
</dbReference>
<sequence>MTARLQRARPGSPELQALVDELAERLGRSVAVDDPLVRMVCTSRHFGDEDPVRIGTLLQGRADTAAIRYVLAQGVTQWSRAGFIDGRDDLGLRPRYVVPLRERGRLLGLLLVVVPEKTLTEHETRAVDRAADAMAAQLHAEHIATDTRKADERDLVLELVGTDAAARTAARRRAEELGLLGAGGHVLVTVVQLSCATELVRQSEAALWGALEGYRQTRSAQGLIAVGKERATLLQLRDRPPGQDEITAQSARILDELRTFLAPSADPVVGVGGRHRSLDGARTSYEQALVAARAARRLPSLKSTGDWELLGEFAVLLQLPEHALNASLVPEPLRALSDTHGGGRLRDTLRCFLEHAGSVPRSADTLGIHRTSLYYRLRQIQEITGLDLDDGAHRLTLHLGLRVEELLAAGGDGAARPLPR</sequence>
<dbReference type="RefSeq" id="WP_345218100.1">
    <property type="nucleotide sequence ID" value="NZ_BAAAXE010000001.1"/>
</dbReference>
<dbReference type="InterPro" id="IPR051448">
    <property type="entry name" value="CdaR-like_regulators"/>
</dbReference>
<dbReference type="Gene3D" id="1.10.10.2840">
    <property type="entry name" value="PucR C-terminal helix-turn-helix domain"/>
    <property type="match status" value="1"/>
</dbReference>
<evidence type="ECO:0000259" key="3">
    <source>
        <dbReference type="Pfam" id="PF17853"/>
    </source>
</evidence>
<evidence type="ECO:0000313" key="5">
    <source>
        <dbReference type="Proteomes" id="UP001589718"/>
    </source>
</evidence>
<dbReference type="PANTHER" id="PTHR33744:SF1">
    <property type="entry name" value="DNA-BINDING TRANSCRIPTIONAL ACTIVATOR ADER"/>
    <property type="match status" value="1"/>
</dbReference>
<dbReference type="InterPro" id="IPR042070">
    <property type="entry name" value="PucR_C-HTH_sf"/>
</dbReference>
<comment type="caution">
    <text evidence="4">The sequence shown here is derived from an EMBL/GenBank/DDBJ whole genome shotgun (WGS) entry which is preliminary data.</text>
</comment>
<dbReference type="Pfam" id="PF17853">
    <property type="entry name" value="GGDEF_2"/>
    <property type="match status" value="1"/>
</dbReference>
<name>A0ABV5PLS5_STRCM</name>
<organism evidence="4 5">
    <name type="scientific">Streptomyces cremeus</name>
    <dbReference type="NCBI Taxonomy" id="66881"/>
    <lineage>
        <taxon>Bacteria</taxon>
        <taxon>Bacillati</taxon>
        <taxon>Actinomycetota</taxon>
        <taxon>Actinomycetes</taxon>
        <taxon>Kitasatosporales</taxon>
        <taxon>Streptomycetaceae</taxon>
        <taxon>Streptomyces</taxon>
    </lineage>
</organism>
<dbReference type="InterPro" id="IPR025736">
    <property type="entry name" value="PucR_C-HTH_dom"/>
</dbReference>
<keyword evidence="5" id="KW-1185">Reference proteome</keyword>
<proteinExistence type="inferred from homology"/>
<dbReference type="Pfam" id="PF13556">
    <property type="entry name" value="HTH_30"/>
    <property type="match status" value="1"/>
</dbReference>
<gene>
    <name evidence="4" type="ORF">ACFFTU_29930</name>
</gene>
<evidence type="ECO:0000313" key="4">
    <source>
        <dbReference type="EMBL" id="MFB9524170.1"/>
    </source>
</evidence>
<dbReference type="Proteomes" id="UP001589718">
    <property type="component" value="Unassembled WGS sequence"/>
</dbReference>
<comment type="similarity">
    <text evidence="1">Belongs to the CdaR family.</text>
</comment>
<feature type="domain" description="PucR C-terminal helix-turn-helix" evidence="2">
    <location>
        <begin position="345"/>
        <end position="403"/>
    </location>
</feature>
<feature type="domain" description="CdaR GGDEF-like" evidence="3">
    <location>
        <begin position="168"/>
        <end position="294"/>
    </location>
</feature>
<reference evidence="4 5" key="1">
    <citation type="submission" date="2024-09" db="EMBL/GenBank/DDBJ databases">
        <authorList>
            <person name="Sun Q."/>
            <person name="Mori K."/>
        </authorList>
    </citation>
    <scope>NUCLEOTIDE SEQUENCE [LARGE SCALE GENOMIC DNA]</scope>
    <source>
        <strain evidence="4 5">JCM 4362</strain>
    </source>
</reference>
<dbReference type="PANTHER" id="PTHR33744">
    <property type="entry name" value="CARBOHYDRATE DIACID REGULATOR"/>
    <property type="match status" value="1"/>
</dbReference>
<dbReference type="InterPro" id="IPR041522">
    <property type="entry name" value="CdaR_GGDEF"/>
</dbReference>
<evidence type="ECO:0000256" key="1">
    <source>
        <dbReference type="ARBA" id="ARBA00006754"/>
    </source>
</evidence>
<evidence type="ECO:0000259" key="2">
    <source>
        <dbReference type="Pfam" id="PF13556"/>
    </source>
</evidence>
<accession>A0ABV5PLS5</accession>
<protein>
    <submittedName>
        <fullName evidence="4">PucR family transcriptional regulator</fullName>
    </submittedName>
</protein>